<proteinExistence type="predicted"/>
<protein>
    <recommendedName>
        <fullName evidence="2">SAM domain-containing protein</fullName>
    </recommendedName>
</protein>
<keyword evidence="1" id="KW-0812">Transmembrane</keyword>
<sequence>MDLLQTVLQSCGAENFVENFKDNSINTFTLKILSDSDLKLIGIEDEDLRSCIINHISNLQIPTEKNVDVTLNSLYVTLTLITAAVESLQNHIIYLGNSLTRFEKVFVHKDKKKRKKFHVLFPILLTGLSLFLCTKYVTLLK</sequence>
<dbReference type="EMBL" id="JAPWTJ010001993">
    <property type="protein sequence ID" value="KAJ8968449.1"/>
    <property type="molecule type" value="Genomic_DNA"/>
</dbReference>
<evidence type="ECO:0000313" key="3">
    <source>
        <dbReference type="EMBL" id="KAJ8968449.1"/>
    </source>
</evidence>
<dbReference type="InterPro" id="IPR001660">
    <property type="entry name" value="SAM"/>
</dbReference>
<name>A0ABQ9IXM1_9CUCU</name>
<keyword evidence="1" id="KW-0472">Membrane</keyword>
<dbReference type="InterPro" id="IPR013761">
    <property type="entry name" value="SAM/pointed_sf"/>
</dbReference>
<comment type="caution">
    <text evidence="3">The sequence shown here is derived from an EMBL/GenBank/DDBJ whole genome shotgun (WGS) entry which is preliminary data.</text>
</comment>
<evidence type="ECO:0000313" key="4">
    <source>
        <dbReference type="Proteomes" id="UP001162164"/>
    </source>
</evidence>
<dbReference type="Proteomes" id="UP001162164">
    <property type="component" value="Unassembled WGS sequence"/>
</dbReference>
<evidence type="ECO:0000256" key="1">
    <source>
        <dbReference type="SAM" id="Phobius"/>
    </source>
</evidence>
<dbReference type="SUPFAM" id="SSF47769">
    <property type="entry name" value="SAM/Pointed domain"/>
    <property type="match status" value="1"/>
</dbReference>
<reference evidence="3" key="1">
    <citation type="journal article" date="2023" name="Insect Mol. Biol.">
        <title>Genome sequencing provides insights into the evolution of gene families encoding plant cell wall-degrading enzymes in longhorned beetles.</title>
        <authorList>
            <person name="Shin N.R."/>
            <person name="Okamura Y."/>
            <person name="Kirsch R."/>
            <person name="Pauchet Y."/>
        </authorList>
    </citation>
    <scope>NUCLEOTIDE SEQUENCE</scope>
    <source>
        <strain evidence="3">MMC_N1</strain>
    </source>
</reference>
<gene>
    <name evidence="3" type="ORF">NQ317_018132</name>
</gene>
<accession>A0ABQ9IXM1</accession>
<organism evidence="3 4">
    <name type="scientific">Molorchus minor</name>
    <dbReference type="NCBI Taxonomy" id="1323400"/>
    <lineage>
        <taxon>Eukaryota</taxon>
        <taxon>Metazoa</taxon>
        <taxon>Ecdysozoa</taxon>
        <taxon>Arthropoda</taxon>
        <taxon>Hexapoda</taxon>
        <taxon>Insecta</taxon>
        <taxon>Pterygota</taxon>
        <taxon>Neoptera</taxon>
        <taxon>Endopterygota</taxon>
        <taxon>Coleoptera</taxon>
        <taxon>Polyphaga</taxon>
        <taxon>Cucujiformia</taxon>
        <taxon>Chrysomeloidea</taxon>
        <taxon>Cerambycidae</taxon>
        <taxon>Lamiinae</taxon>
        <taxon>Monochamini</taxon>
        <taxon>Molorchus</taxon>
    </lineage>
</organism>
<feature type="domain" description="SAM" evidence="2">
    <location>
        <begin position="8"/>
        <end position="60"/>
    </location>
</feature>
<keyword evidence="4" id="KW-1185">Reference proteome</keyword>
<dbReference type="Pfam" id="PF07647">
    <property type="entry name" value="SAM_2"/>
    <property type="match status" value="1"/>
</dbReference>
<evidence type="ECO:0000259" key="2">
    <source>
        <dbReference type="Pfam" id="PF07647"/>
    </source>
</evidence>
<keyword evidence="1" id="KW-1133">Transmembrane helix</keyword>
<feature type="transmembrane region" description="Helical" evidence="1">
    <location>
        <begin position="119"/>
        <end position="138"/>
    </location>
</feature>
<dbReference type="Gene3D" id="1.10.150.50">
    <property type="entry name" value="Transcription Factor, Ets-1"/>
    <property type="match status" value="1"/>
</dbReference>